<dbReference type="Pfam" id="PF01535">
    <property type="entry name" value="PPR"/>
    <property type="match status" value="4"/>
</dbReference>
<dbReference type="PANTHER" id="PTHR47926:SF544">
    <property type="entry name" value="PENTACOTRIPEPTIDE-REPEAT REGION OF PRORP DOMAIN-CONTAINING PROTEIN"/>
    <property type="match status" value="1"/>
</dbReference>
<dbReference type="FunFam" id="1.25.40.10:FF:000344">
    <property type="entry name" value="Pentatricopeptide repeat-containing protein"/>
    <property type="match status" value="1"/>
</dbReference>
<dbReference type="NCBIfam" id="TIGR00756">
    <property type="entry name" value="PPR"/>
    <property type="match status" value="1"/>
</dbReference>
<dbReference type="AlphaFoldDB" id="A0A835IP36"/>
<dbReference type="EMBL" id="JADFTS010000002">
    <property type="protein sequence ID" value="KAF9622535.1"/>
    <property type="molecule type" value="Genomic_DNA"/>
</dbReference>
<dbReference type="InterPro" id="IPR011990">
    <property type="entry name" value="TPR-like_helical_dom_sf"/>
</dbReference>
<dbReference type="InterPro" id="IPR046960">
    <property type="entry name" value="PPR_At4g14850-like_plant"/>
</dbReference>
<dbReference type="Gene3D" id="1.25.40.10">
    <property type="entry name" value="Tetratricopeptide repeat domain"/>
    <property type="match status" value="4"/>
</dbReference>
<feature type="repeat" description="PPR" evidence="2">
    <location>
        <begin position="127"/>
        <end position="161"/>
    </location>
</feature>
<dbReference type="Proteomes" id="UP000631114">
    <property type="component" value="Unassembled WGS sequence"/>
</dbReference>
<dbReference type="GO" id="GO:0009451">
    <property type="term" value="P:RNA modification"/>
    <property type="evidence" value="ECO:0007669"/>
    <property type="project" value="InterPro"/>
</dbReference>
<dbReference type="PANTHER" id="PTHR47926">
    <property type="entry name" value="PENTATRICOPEPTIDE REPEAT-CONTAINING PROTEIN"/>
    <property type="match status" value="1"/>
</dbReference>
<dbReference type="InterPro" id="IPR002885">
    <property type="entry name" value="PPR_rpt"/>
</dbReference>
<dbReference type="GO" id="GO:0003723">
    <property type="term" value="F:RNA binding"/>
    <property type="evidence" value="ECO:0007669"/>
    <property type="project" value="InterPro"/>
</dbReference>
<evidence type="ECO:0000256" key="2">
    <source>
        <dbReference type="PROSITE-ProRule" id="PRU00708"/>
    </source>
</evidence>
<keyword evidence="4" id="KW-1185">Reference proteome</keyword>
<evidence type="ECO:0008006" key="5">
    <source>
        <dbReference type="Google" id="ProtNLM"/>
    </source>
</evidence>
<evidence type="ECO:0000313" key="3">
    <source>
        <dbReference type="EMBL" id="KAF9622535.1"/>
    </source>
</evidence>
<gene>
    <name evidence="3" type="ORF">IFM89_031939</name>
</gene>
<comment type="caution">
    <text evidence="3">The sequence shown here is derived from an EMBL/GenBank/DDBJ whole genome shotgun (WGS) entry which is preliminary data.</text>
</comment>
<dbReference type="OrthoDB" id="1902039at2759"/>
<proteinExistence type="predicted"/>
<evidence type="ECO:0000313" key="4">
    <source>
        <dbReference type="Proteomes" id="UP000631114"/>
    </source>
</evidence>
<name>A0A835IP36_9MAGN</name>
<reference evidence="3 4" key="1">
    <citation type="submission" date="2020-10" db="EMBL/GenBank/DDBJ databases">
        <title>The Coptis chinensis genome and diversification of protoberbering-type alkaloids.</title>
        <authorList>
            <person name="Wang B."/>
            <person name="Shu S."/>
            <person name="Song C."/>
            <person name="Liu Y."/>
        </authorList>
    </citation>
    <scope>NUCLEOTIDE SEQUENCE [LARGE SCALE GENOMIC DNA]</scope>
    <source>
        <strain evidence="3">HL-2020</strain>
        <tissue evidence="3">Leaf</tissue>
    </source>
</reference>
<keyword evidence="1" id="KW-0677">Repeat</keyword>
<dbReference type="PROSITE" id="PS51375">
    <property type="entry name" value="PPR"/>
    <property type="match status" value="2"/>
</dbReference>
<sequence length="339" mass="37485">MISALYGEAVHACGIKYGLAHQPAVVTELLSMYAKLGDIDFAHFLFGGMHERNLLSWNSIVPGYVQNGLAYKGLNAFSDMQVAVHGYAIKTGFGFDVSLTNALISMHFNCAHTDAGHLLFESMPMRSVVSWNAVITGYRNNNINEEVMNMFHLMIMEGQKPNFVTLLNILHVCMQQPGAWADKSNVTVWNAIMSVHVQSESPKHAVTSFIEMLRMQHEPDYVTVLTVISACVQLSSLTLAQSVMPFIIHKGFEKDLLLSNSVMDLYARCGYLTIARKMFDDMKIKGVVSWSAMINGYSIHGNAEAALDLFSHMKCSGLKPDDVTFVSILSACSHAGRFS</sequence>
<dbReference type="Pfam" id="PF13041">
    <property type="entry name" value="PPR_2"/>
    <property type="match status" value="1"/>
</dbReference>
<feature type="repeat" description="PPR" evidence="2">
    <location>
        <begin position="286"/>
        <end position="320"/>
    </location>
</feature>
<accession>A0A835IP36</accession>
<organism evidence="3 4">
    <name type="scientific">Coptis chinensis</name>
    <dbReference type="NCBI Taxonomy" id="261450"/>
    <lineage>
        <taxon>Eukaryota</taxon>
        <taxon>Viridiplantae</taxon>
        <taxon>Streptophyta</taxon>
        <taxon>Embryophyta</taxon>
        <taxon>Tracheophyta</taxon>
        <taxon>Spermatophyta</taxon>
        <taxon>Magnoliopsida</taxon>
        <taxon>Ranunculales</taxon>
        <taxon>Ranunculaceae</taxon>
        <taxon>Coptidoideae</taxon>
        <taxon>Coptis</taxon>
    </lineage>
</organism>
<evidence type="ECO:0000256" key="1">
    <source>
        <dbReference type="ARBA" id="ARBA00022737"/>
    </source>
</evidence>
<protein>
    <recommendedName>
        <fullName evidence="5">Pentatricopeptide repeat-containing protein</fullName>
    </recommendedName>
</protein>